<keyword evidence="5" id="KW-1185">Reference proteome</keyword>
<dbReference type="GO" id="GO:0003723">
    <property type="term" value="F:RNA binding"/>
    <property type="evidence" value="ECO:0007669"/>
    <property type="project" value="TreeGrafter"/>
</dbReference>
<sequence>MASSERELQPTNEGAGREKPELGVTVTGVQPSFTAPPPRVTLNPADCEIDFDIGCNGLQGSALYQNVFAWCWSGARANVGITGGKYCFGCKIISDQPIHLVDTPPFRNNLCAVGVSRGDDPVGNLGESLHSFFYWATGKTYTGGRSSYYGCRVDYYGESFEVGDTITCCLDLETSDHPLVSFSKNGEWLGVAGNIEDHLIEHPDQQSAFFPHIVLKNVVVRLQFSVEDGLEVVNGYKPWASAIEDGKALPGPSFSDIDDCELRMLVGLPASGKSTWADEWVKEHPEKRYIVLGTGLIYDKIKAHAITNKYNYGERFDEISNTLLPRASKLPRNFILDERNLNKIDRTSKLEQFSNHKKIAVVFFPTFQELQMRCDKQLQEKWSEGDKVSKVPMIPMNEMIVNFSLPTSKDMPCADEYFDEVMFLELGREEAQRCLDAMKAHIHSGLPTNLAPHSRSEEAIDMNPAPAPRYDPGTSSVQPPGGGYAPDREMPPES</sequence>
<comment type="caution">
    <text evidence="4">The sequence shown here is derived from an EMBL/GenBank/DDBJ whole genome shotgun (WGS) entry which is preliminary data.</text>
</comment>
<dbReference type="EMBL" id="CAMAPE010000004">
    <property type="protein sequence ID" value="CAH9059673.1"/>
    <property type="molecule type" value="Genomic_DNA"/>
</dbReference>
<feature type="domain" description="SPRY" evidence="3">
    <location>
        <begin position="83"/>
        <end position="228"/>
    </location>
</feature>
<dbReference type="SUPFAM" id="SSF52540">
    <property type="entry name" value="P-loop containing nucleoside triphosphate hydrolases"/>
    <property type="match status" value="1"/>
</dbReference>
<dbReference type="GO" id="GO:0009536">
    <property type="term" value="C:plastid"/>
    <property type="evidence" value="ECO:0007669"/>
    <property type="project" value="UniProtKB-SubCell"/>
</dbReference>
<dbReference type="InterPro" id="IPR043136">
    <property type="entry name" value="B30.2/SPRY_sf"/>
</dbReference>
<dbReference type="SMART" id="SM00449">
    <property type="entry name" value="SPRY"/>
    <property type="match status" value="1"/>
</dbReference>
<accession>A0A9P1DY82</accession>
<dbReference type="Pfam" id="PF13671">
    <property type="entry name" value="AAA_33"/>
    <property type="match status" value="1"/>
</dbReference>
<evidence type="ECO:0000256" key="2">
    <source>
        <dbReference type="SAM" id="MobiDB-lite"/>
    </source>
</evidence>
<dbReference type="PANTHER" id="PTHR12381:SF56">
    <property type="entry name" value="B30.2_SPRY DOMAIN-CONTAINING PROTEIN-RELATED"/>
    <property type="match status" value="1"/>
</dbReference>
<evidence type="ECO:0000313" key="5">
    <source>
        <dbReference type="Proteomes" id="UP001152484"/>
    </source>
</evidence>
<dbReference type="InterPro" id="IPR003877">
    <property type="entry name" value="SPRY_dom"/>
</dbReference>
<reference evidence="4" key="1">
    <citation type="submission" date="2022-07" db="EMBL/GenBank/DDBJ databases">
        <authorList>
            <person name="Macas J."/>
            <person name="Novak P."/>
            <person name="Neumann P."/>
        </authorList>
    </citation>
    <scope>NUCLEOTIDE SEQUENCE</scope>
</reference>
<dbReference type="Pfam" id="PF00622">
    <property type="entry name" value="SPRY"/>
    <property type="match status" value="1"/>
</dbReference>
<dbReference type="OrthoDB" id="445357at2759"/>
<evidence type="ECO:0000313" key="4">
    <source>
        <dbReference type="EMBL" id="CAH9059673.1"/>
    </source>
</evidence>
<feature type="region of interest" description="Disordered" evidence="2">
    <location>
        <begin position="446"/>
        <end position="494"/>
    </location>
</feature>
<dbReference type="AlphaFoldDB" id="A0A9P1DY82"/>
<evidence type="ECO:0000259" key="3">
    <source>
        <dbReference type="SMART" id="SM00449"/>
    </source>
</evidence>
<comment type="subcellular location">
    <subcellularLocation>
        <location evidence="1">Plastid</location>
    </subcellularLocation>
</comment>
<gene>
    <name evidence="4" type="ORF">CEURO_LOCUS1453</name>
</gene>
<protein>
    <recommendedName>
        <fullName evidence="3">SPRY domain-containing protein</fullName>
    </recommendedName>
</protein>
<dbReference type="PANTHER" id="PTHR12381">
    <property type="entry name" value="HETEROGENEOUS NUCLEAR RIBONUCLEOPROTEIN U FAMILY MEMBER"/>
    <property type="match status" value="1"/>
</dbReference>
<dbReference type="SUPFAM" id="SSF49899">
    <property type="entry name" value="Concanavalin A-like lectins/glucanases"/>
    <property type="match status" value="1"/>
</dbReference>
<evidence type="ECO:0000256" key="1">
    <source>
        <dbReference type="ARBA" id="ARBA00004474"/>
    </source>
</evidence>
<feature type="region of interest" description="Disordered" evidence="2">
    <location>
        <begin position="1"/>
        <end position="22"/>
    </location>
</feature>
<dbReference type="GO" id="GO:0005634">
    <property type="term" value="C:nucleus"/>
    <property type="evidence" value="ECO:0007669"/>
    <property type="project" value="TreeGrafter"/>
</dbReference>
<name>A0A9P1DY82_CUSEU</name>
<dbReference type="GO" id="GO:0000380">
    <property type="term" value="P:alternative mRNA splicing, via spliceosome"/>
    <property type="evidence" value="ECO:0007669"/>
    <property type="project" value="TreeGrafter"/>
</dbReference>
<dbReference type="InterPro" id="IPR027417">
    <property type="entry name" value="P-loop_NTPase"/>
</dbReference>
<dbReference type="Gene3D" id="3.40.50.300">
    <property type="entry name" value="P-loop containing nucleotide triphosphate hydrolases"/>
    <property type="match status" value="1"/>
</dbReference>
<organism evidence="4 5">
    <name type="scientific">Cuscuta europaea</name>
    <name type="common">European dodder</name>
    <dbReference type="NCBI Taxonomy" id="41803"/>
    <lineage>
        <taxon>Eukaryota</taxon>
        <taxon>Viridiplantae</taxon>
        <taxon>Streptophyta</taxon>
        <taxon>Embryophyta</taxon>
        <taxon>Tracheophyta</taxon>
        <taxon>Spermatophyta</taxon>
        <taxon>Magnoliopsida</taxon>
        <taxon>eudicotyledons</taxon>
        <taxon>Gunneridae</taxon>
        <taxon>Pentapetalae</taxon>
        <taxon>asterids</taxon>
        <taxon>lamiids</taxon>
        <taxon>Solanales</taxon>
        <taxon>Convolvulaceae</taxon>
        <taxon>Cuscuteae</taxon>
        <taxon>Cuscuta</taxon>
        <taxon>Cuscuta subgen. Cuscuta</taxon>
    </lineage>
</organism>
<dbReference type="InterPro" id="IPR013320">
    <property type="entry name" value="ConA-like_dom_sf"/>
</dbReference>
<proteinExistence type="predicted"/>
<dbReference type="Proteomes" id="UP001152484">
    <property type="component" value="Unassembled WGS sequence"/>
</dbReference>
<dbReference type="Gene3D" id="2.60.120.920">
    <property type="match status" value="1"/>
</dbReference>